<evidence type="ECO:0000256" key="2">
    <source>
        <dbReference type="SAM" id="MobiDB-lite"/>
    </source>
</evidence>
<feature type="compositionally biased region" description="Basic and acidic residues" evidence="2">
    <location>
        <begin position="440"/>
        <end position="450"/>
    </location>
</feature>
<feature type="region of interest" description="Disordered" evidence="2">
    <location>
        <begin position="1066"/>
        <end position="1093"/>
    </location>
</feature>
<accession>A0A1S3IJK4</accession>
<name>A0A1S3IJK4_LINAN</name>
<evidence type="ECO:0000313" key="5">
    <source>
        <dbReference type="RefSeq" id="XP_023931061.1"/>
    </source>
</evidence>
<feature type="region of interest" description="Disordered" evidence="2">
    <location>
        <begin position="888"/>
        <end position="907"/>
    </location>
</feature>
<feature type="region of interest" description="Disordered" evidence="2">
    <location>
        <begin position="598"/>
        <end position="625"/>
    </location>
</feature>
<feature type="compositionally biased region" description="Basic and acidic residues" evidence="2">
    <location>
        <begin position="716"/>
        <end position="746"/>
    </location>
</feature>
<feature type="region of interest" description="Disordered" evidence="2">
    <location>
        <begin position="819"/>
        <end position="869"/>
    </location>
</feature>
<protein>
    <submittedName>
        <fullName evidence="4 5">Uncharacterized protein LOC106152039 isoform X1</fullName>
    </submittedName>
</protein>
<feature type="region of interest" description="Disordered" evidence="2">
    <location>
        <begin position="421"/>
        <end position="471"/>
    </location>
</feature>
<feature type="compositionally biased region" description="Polar residues" evidence="2">
    <location>
        <begin position="676"/>
        <end position="685"/>
    </location>
</feature>
<feature type="compositionally biased region" description="Basic and acidic residues" evidence="2">
    <location>
        <begin position="14"/>
        <end position="29"/>
    </location>
</feature>
<feature type="region of interest" description="Disordered" evidence="2">
    <location>
        <begin position="1"/>
        <end position="29"/>
    </location>
</feature>
<dbReference type="GeneID" id="106152039"/>
<keyword evidence="3" id="KW-1185">Reference proteome</keyword>
<gene>
    <name evidence="4 5" type="primary">LOC106152039</name>
</gene>
<proteinExistence type="predicted"/>
<feature type="coiled-coil region" evidence="1">
    <location>
        <begin position="34"/>
        <end position="82"/>
    </location>
</feature>
<reference evidence="4 5" key="1">
    <citation type="submission" date="2025-04" db="UniProtKB">
        <authorList>
            <consortium name="RefSeq"/>
        </authorList>
    </citation>
    <scope>IDENTIFICATION</scope>
    <source>
        <tissue evidence="4 5">Gonads</tissue>
    </source>
</reference>
<feature type="region of interest" description="Disordered" evidence="2">
    <location>
        <begin position="1138"/>
        <end position="1163"/>
    </location>
</feature>
<feature type="coiled-coil region" evidence="1">
    <location>
        <begin position="107"/>
        <end position="260"/>
    </location>
</feature>
<dbReference type="OrthoDB" id="8930856at2759"/>
<feature type="compositionally biased region" description="Basic residues" evidence="2">
    <location>
        <begin position="1151"/>
        <end position="1163"/>
    </location>
</feature>
<feature type="region of interest" description="Disordered" evidence="2">
    <location>
        <begin position="1006"/>
        <end position="1033"/>
    </location>
</feature>
<dbReference type="Proteomes" id="UP000085678">
    <property type="component" value="Unplaced"/>
</dbReference>
<organism evidence="3 5">
    <name type="scientific">Lingula anatina</name>
    <name type="common">Brachiopod</name>
    <name type="synonym">Lingula unguis</name>
    <dbReference type="NCBI Taxonomy" id="7574"/>
    <lineage>
        <taxon>Eukaryota</taxon>
        <taxon>Metazoa</taxon>
        <taxon>Spiralia</taxon>
        <taxon>Lophotrochozoa</taxon>
        <taxon>Brachiopoda</taxon>
        <taxon>Linguliformea</taxon>
        <taxon>Lingulata</taxon>
        <taxon>Lingulida</taxon>
        <taxon>Linguloidea</taxon>
        <taxon>Lingulidae</taxon>
        <taxon>Lingula</taxon>
    </lineage>
</organism>
<evidence type="ECO:0000313" key="3">
    <source>
        <dbReference type="Proteomes" id="UP000085678"/>
    </source>
</evidence>
<evidence type="ECO:0000256" key="1">
    <source>
        <dbReference type="SAM" id="Coils"/>
    </source>
</evidence>
<feature type="compositionally biased region" description="Low complexity" evidence="2">
    <location>
        <begin position="1066"/>
        <end position="1080"/>
    </location>
</feature>
<dbReference type="STRING" id="7574.A0A1S3IJK4"/>
<dbReference type="RefSeq" id="XP_023931061.1">
    <property type="nucleotide sequence ID" value="XM_024075293.1"/>
</dbReference>
<feature type="compositionally biased region" description="Basic and acidic residues" evidence="2">
    <location>
        <begin position="846"/>
        <end position="856"/>
    </location>
</feature>
<feature type="compositionally biased region" description="Basic and acidic residues" evidence="2">
    <location>
        <begin position="1083"/>
        <end position="1093"/>
    </location>
</feature>
<dbReference type="PANTHER" id="PTHR21740">
    <property type="entry name" value="NCK-ASSOCIATED PROTEIN 5"/>
    <property type="match status" value="1"/>
</dbReference>
<feature type="compositionally biased region" description="Low complexity" evidence="2">
    <location>
        <begin position="604"/>
        <end position="616"/>
    </location>
</feature>
<feature type="compositionally biased region" description="Basic residues" evidence="2">
    <location>
        <begin position="1"/>
        <end position="13"/>
    </location>
</feature>
<feature type="region of interest" description="Disordered" evidence="2">
    <location>
        <begin position="1200"/>
        <end position="1264"/>
    </location>
</feature>
<keyword evidence="1" id="KW-0175">Coiled coil</keyword>
<dbReference type="InterPro" id="IPR026163">
    <property type="entry name" value="Nckap5l"/>
</dbReference>
<evidence type="ECO:0000313" key="4">
    <source>
        <dbReference type="RefSeq" id="XP_023931060.1"/>
    </source>
</evidence>
<sequence>MIRRGRPRSKSHTRTTDRNSEPDERGFHSPEQDIKLLEARMHEVLQQLAEEKQISRRERHHIASLERELAKYKEDSEMNTELLKDLEYERMHRIRAEDKLEVMRVENDTCKARLIALQDEFKQMENMVRNLLEYKNKMDQIKQEKESVAANYKNEAQKLQNSVRFLEQENKTLKSKVQLYELQTGVRLDDFDKSRLLLERLKKMEVENSQLVLENEQQRMQYEKCLDEIAGQVVQALLMQKSLRSECMNLQGRVQDLEQQNRYLSAMVSDKVRFASDSMLQSVPSGRKWKFKNASGQPMKNASYQSLPIQSGMPKGNMSRSHDSVKSAPNNANDWTSEMGMYDMNGMPELSVPPPWLRDKLNGLQSDAGQEEKPQEAMQTRVETEFPANNGSPKMKRVGLGANNKNTNIQWWMHRSSESVRPPGGLYRNHSRSYSASEVPTRDYPDERSVSPRSDTLKPYMSKTGSHNNTVSVKNNLEAGKRDSLTVGLADYEAYSKAILNGDHSALTVKSTGEAKPRTYAGTPQVEKLSFPTRAGANVNILQNMMSAMSREGSPSRPNTLQIGKTNNNMKTLEQYLEEPDTPTPILTKIQAAKAKSNLMKDTNSSSSSSSSGSNGYATFSEITPSPNQEIQAKFSVGKLQEKKHTSVTEKSSGGSATAAEQKRNGERMLSAPGSPASSQMSHSAENVFRPGNKEGNAFRPGNRDEGYSSMSSEALSEKMQQDKESALRLQANKESRQVENGRRDASLVQPQSQSQAAKPKHDLHSEAGMHTTFDPQRGDVLPNQLQHQKCNNVELHSSNSSIESASLGKVKDIRKFFESSKKQQSRESPPTLAGEKLHNLQSKNHCPDIRTEPARKTHYPPSSAGERDTSSLAYHIQAADANMSHQVYNPKQKGPVNDPSSSVGKMKMTTKDKCNIPTSRQEVLPDKALHQGPEEPDLNTSMAEFGEEWLDMCNEQHGAEDTASQVFTSEDVFLNENMALDIENKFRNDFYSLCHASSDGDKVTSKKYCGGSQSLPSPRSGGESMAGFNDSFATDKDCGEEFGEISKQIEDLSKTVDDLQKSLSSLSDADADVSSPASVKMVPEKDSGQRDPPRLLAEMCWNRSWTKQEPQGKAHSVDLTNPEERANLLDALVGNVTTSDSEVEKSGQKKDKKMKKKNGHPKVVRSLVKRRPSLDRNFFVRCGTEEETALAQFNFLQEIGSPEGRRRPLPQAMDNPEERGQQMFHGSPEGRRCPIPQPVDNPEDRGQQVCQDSGDPEKGNQTVSQNLPDSLQAVESELTQNNRYSAITYIETEADTLSLSDSCCESFSSSCVSINDATEL</sequence>
<feature type="region of interest" description="Disordered" evidence="2">
    <location>
        <begin position="638"/>
        <end position="781"/>
    </location>
</feature>
<dbReference type="RefSeq" id="XP_023931060.1">
    <property type="nucleotide sequence ID" value="XM_024075292.1"/>
</dbReference>
<dbReference type="PANTHER" id="PTHR21740:SF8">
    <property type="entry name" value="NCK-ASSOCIATED PROTEIN 5"/>
    <property type="match status" value="1"/>
</dbReference>